<proteinExistence type="predicted"/>
<reference evidence="5" key="1">
    <citation type="submission" date="2023-10" db="EMBL/GenBank/DDBJ databases">
        <authorList>
            <person name="Chen Y."/>
            <person name="Shah S."/>
            <person name="Dougan E. K."/>
            <person name="Thang M."/>
            <person name="Chan C."/>
        </authorList>
    </citation>
    <scope>NUCLEOTIDE SEQUENCE [LARGE SCALE GENOMIC DNA]</scope>
</reference>
<evidence type="ECO:0000256" key="3">
    <source>
        <dbReference type="SAM" id="MobiDB-lite"/>
    </source>
</evidence>
<sequence>MAAAGLAGPVTGAAQSAQDVGQLLAQLCGATSRLEKAMALAQAAVVNVATAQDEADELQEIYEASIKDSYMQPVKRLMVSWESQRQPGAAQGDAHVGTPAALERRAGEPAQLAPPAAMALATPAPPRELVRWRAQDGGRPAGAAWEAAGMSDDDLDDGQRLLALFANAVDPRAEMVAMPRRQAAGNQAPRKGQRRQLVTVAKQDRSMAGASLCKLRWKIKAFVGMALSHAKKFESHAALAELPGGLEPRTSGSTCSKVQHKIWCNIEDVGLDVFQLWELGRVEGFYEAFGWPPRWRKWYPRHPQMGLIVDMIQEEEADEEQRQERPKHQMKQRLSGRRPADLSPLPPVGRTASSQSASEGMVQVEQLAESPPHTVLYNMPGSRMYSLFAKAGVRVASVVDADGSFCGMVTRKGLIASLRRPPDNNLVLGRRTAVPEESSDHGSEDDSDGAETMSLLQVARVGAGGL</sequence>
<gene>
    <name evidence="5" type="ORF">PCOR1329_LOCUS6751</name>
</gene>
<dbReference type="Proteomes" id="UP001189429">
    <property type="component" value="Unassembled WGS sequence"/>
</dbReference>
<accession>A0ABN9PWV2</accession>
<evidence type="ECO:0000256" key="2">
    <source>
        <dbReference type="SAM" id="Coils"/>
    </source>
</evidence>
<dbReference type="PROSITE" id="PS51371">
    <property type="entry name" value="CBS"/>
    <property type="match status" value="1"/>
</dbReference>
<feature type="region of interest" description="Disordered" evidence="3">
    <location>
        <begin position="315"/>
        <end position="364"/>
    </location>
</feature>
<feature type="domain" description="CBS" evidence="4">
    <location>
        <begin position="368"/>
        <end position="424"/>
    </location>
</feature>
<dbReference type="EMBL" id="CAUYUJ010001814">
    <property type="protein sequence ID" value="CAK0797757.1"/>
    <property type="molecule type" value="Genomic_DNA"/>
</dbReference>
<dbReference type="InterPro" id="IPR000644">
    <property type="entry name" value="CBS_dom"/>
</dbReference>
<dbReference type="InterPro" id="IPR046342">
    <property type="entry name" value="CBS_dom_sf"/>
</dbReference>
<keyword evidence="1" id="KW-0129">CBS domain</keyword>
<evidence type="ECO:0000313" key="5">
    <source>
        <dbReference type="EMBL" id="CAK0797757.1"/>
    </source>
</evidence>
<comment type="caution">
    <text evidence="5">The sequence shown here is derived from an EMBL/GenBank/DDBJ whole genome shotgun (WGS) entry which is preliminary data.</text>
</comment>
<organism evidence="5 6">
    <name type="scientific">Prorocentrum cordatum</name>
    <dbReference type="NCBI Taxonomy" id="2364126"/>
    <lineage>
        <taxon>Eukaryota</taxon>
        <taxon>Sar</taxon>
        <taxon>Alveolata</taxon>
        <taxon>Dinophyceae</taxon>
        <taxon>Prorocentrales</taxon>
        <taxon>Prorocentraceae</taxon>
        <taxon>Prorocentrum</taxon>
    </lineage>
</organism>
<feature type="region of interest" description="Disordered" evidence="3">
    <location>
        <begin position="430"/>
        <end position="453"/>
    </location>
</feature>
<keyword evidence="6" id="KW-1185">Reference proteome</keyword>
<name>A0ABN9PWV2_9DINO</name>
<evidence type="ECO:0000256" key="1">
    <source>
        <dbReference type="PROSITE-ProRule" id="PRU00703"/>
    </source>
</evidence>
<evidence type="ECO:0000313" key="6">
    <source>
        <dbReference type="Proteomes" id="UP001189429"/>
    </source>
</evidence>
<evidence type="ECO:0000259" key="4">
    <source>
        <dbReference type="PROSITE" id="PS51371"/>
    </source>
</evidence>
<dbReference type="SUPFAM" id="SSF54631">
    <property type="entry name" value="CBS-domain pair"/>
    <property type="match status" value="1"/>
</dbReference>
<protein>
    <recommendedName>
        <fullName evidence="4">CBS domain-containing protein</fullName>
    </recommendedName>
</protein>
<feature type="coiled-coil region" evidence="2">
    <location>
        <begin position="41"/>
        <end position="68"/>
    </location>
</feature>
<keyword evidence="2" id="KW-0175">Coiled coil</keyword>